<keyword evidence="4 5" id="KW-0472">Membrane</keyword>
<dbReference type="RefSeq" id="WP_199046961.1">
    <property type="nucleotide sequence ID" value="NZ_JAELXT010000003.1"/>
</dbReference>
<protein>
    <submittedName>
        <fullName evidence="7">DUF202 domain-containing protein</fullName>
    </submittedName>
</protein>
<accession>A0ABS0XX39</accession>
<dbReference type="EMBL" id="JAELXT010000003">
    <property type="protein sequence ID" value="MBJ6124613.1"/>
    <property type="molecule type" value="Genomic_DNA"/>
</dbReference>
<reference evidence="8" key="1">
    <citation type="submission" date="2020-12" db="EMBL/GenBank/DDBJ databases">
        <title>Hymenobacter sp.</title>
        <authorList>
            <person name="Kim M.K."/>
        </authorList>
    </citation>
    <scope>NUCLEOTIDE SEQUENCE [LARGE SCALE GENOMIC DNA]</scope>
    <source>
        <strain evidence="8">BT325</strain>
    </source>
</reference>
<feature type="transmembrane region" description="Helical" evidence="5">
    <location>
        <begin position="12"/>
        <end position="30"/>
    </location>
</feature>
<keyword evidence="3 5" id="KW-1133">Transmembrane helix</keyword>
<evidence type="ECO:0000256" key="4">
    <source>
        <dbReference type="ARBA" id="ARBA00023136"/>
    </source>
</evidence>
<comment type="subcellular location">
    <subcellularLocation>
        <location evidence="1">Endomembrane system</location>
        <topology evidence="1">Multi-pass membrane protein</topology>
    </subcellularLocation>
</comment>
<keyword evidence="2 5" id="KW-0812">Transmembrane</keyword>
<keyword evidence="8" id="KW-1185">Reference proteome</keyword>
<sequence length="101" mass="10832">MLAAERTLSAWWRTAMAALAVAVGFARLFGDVQPQWLIRGGATLPILLALIIIGFAFRRYRQTSKNINNQDVRSISAPALALGTGILALAAVVAGIVTWLL</sequence>
<comment type="caution">
    <text evidence="7">The sequence shown here is derived from an EMBL/GenBank/DDBJ whole genome shotgun (WGS) entry which is preliminary data.</text>
</comment>
<dbReference type="InterPro" id="IPR003807">
    <property type="entry name" value="DUF202"/>
</dbReference>
<evidence type="ECO:0000313" key="7">
    <source>
        <dbReference type="EMBL" id="MBJ6124613.1"/>
    </source>
</evidence>
<evidence type="ECO:0000256" key="1">
    <source>
        <dbReference type="ARBA" id="ARBA00004127"/>
    </source>
</evidence>
<dbReference type="Proteomes" id="UP000620670">
    <property type="component" value="Unassembled WGS sequence"/>
</dbReference>
<proteinExistence type="predicted"/>
<evidence type="ECO:0000256" key="5">
    <source>
        <dbReference type="SAM" id="Phobius"/>
    </source>
</evidence>
<organism evidence="7 8">
    <name type="scientific">Microvirga splendida</name>
    <dbReference type="NCBI Taxonomy" id="2795727"/>
    <lineage>
        <taxon>Bacteria</taxon>
        <taxon>Pseudomonadati</taxon>
        <taxon>Pseudomonadota</taxon>
        <taxon>Alphaproteobacteria</taxon>
        <taxon>Hyphomicrobiales</taxon>
        <taxon>Methylobacteriaceae</taxon>
        <taxon>Microvirga</taxon>
    </lineage>
</organism>
<feature type="domain" description="DUF202" evidence="6">
    <location>
        <begin position="2"/>
        <end position="65"/>
    </location>
</feature>
<evidence type="ECO:0000256" key="3">
    <source>
        <dbReference type="ARBA" id="ARBA00022989"/>
    </source>
</evidence>
<evidence type="ECO:0000259" key="6">
    <source>
        <dbReference type="Pfam" id="PF02656"/>
    </source>
</evidence>
<feature type="transmembrane region" description="Helical" evidence="5">
    <location>
        <begin position="78"/>
        <end position="100"/>
    </location>
</feature>
<evidence type="ECO:0000256" key="2">
    <source>
        <dbReference type="ARBA" id="ARBA00022692"/>
    </source>
</evidence>
<gene>
    <name evidence="7" type="ORF">JAO75_04240</name>
</gene>
<dbReference type="Pfam" id="PF02656">
    <property type="entry name" value="DUF202"/>
    <property type="match status" value="1"/>
</dbReference>
<feature type="transmembrane region" description="Helical" evidence="5">
    <location>
        <begin position="36"/>
        <end position="57"/>
    </location>
</feature>
<name>A0ABS0XX39_9HYPH</name>
<evidence type="ECO:0000313" key="8">
    <source>
        <dbReference type="Proteomes" id="UP000620670"/>
    </source>
</evidence>